<organism evidence="1 2">
    <name type="scientific">Cajanus cajan</name>
    <name type="common">Pigeon pea</name>
    <name type="synonym">Cajanus indicus</name>
    <dbReference type="NCBI Taxonomy" id="3821"/>
    <lineage>
        <taxon>Eukaryota</taxon>
        <taxon>Viridiplantae</taxon>
        <taxon>Streptophyta</taxon>
        <taxon>Embryophyta</taxon>
        <taxon>Tracheophyta</taxon>
        <taxon>Spermatophyta</taxon>
        <taxon>Magnoliopsida</taxon>
        <taxon>eudicotyledons</taxon>
        <taxon>Gunneridae</taxon>
        <taxon>Pentapetalae</taxon>
        <taxon>rosids</taxon>
        <taxon>fabids</taxon>
        <taxon>Fabales</taxon>
        <taxon>Fabaceae</taxon>
        <taxon>Papilionoideae</taxon>
        <taxon>50 kb inversion clade</taxon>
        <taxon>NPAAA clade</taxon>
        <taxon>indigoferoid/millettioid clade</taxon>
        <taxon>Phaseoleae</taxon>
        <taxon>Cajanus</taxon>
    </lineage>
</organism>
<dbReference type="PANTHER" id="PTHR33710:SF64">
    <property type="entry name" value="ENDONUCLEASE_EXONUCLEASE_PHOSPHATASE DOMAIN-CONTAINING PROTEIN"/>
    <property type="match status" value="1"/>
</dbReference>
<gene>
    <name evidence="1" type="ORF">KK1_025491</name>
</gene>
<proteinExistence type="predicted"/>
<keyword evidence="2" id="KW-1185">Reference proteome</keyword>
<dbReference type="EMBL" id="KQ483421">
    <property type="protein sequence ID" value="KYP52746.1"/>
    <property type="molecule type" value="Genomic_DNA"/>
</dbReference>
<sequence length="364" mass="42192">MSGGLLSIWRRDKFTANDIFLGENFIGVAGTWKENNILCSIVNLYAPCDVNRKKELWSSLIQLRLNCGGDVWCFGGDFNAVRSGRERKGVFTHWRDDDMQAFDGFIQEAFLVDLPLHGRKYTWYKSDGSCMSRLDRFLVSDGWLAAWSNTVQWGLEIAWSNTVQWGLERGVFDHCAVLLKNEEVNWGPKPFRVLDCWRNDVRYKAFVKSQWREIVVSGRAVFVLKEKLKNLKIKLRTWNKDTFGDLDRKISKARDNFNKMDLKSEVSNLQEEDVLQNEIRSLEVANETYYEPSAIKEAVTGFYEKHFEERSSNRLFLNDPAFKFLQEDEAASLILPFTEEEVKNAVWDCDGSKSPGPNIFDIQK</sequence>
<dbReference type="InterPro" id="IPR036691">
    <property type="entry name" value="Endo/exonu/phosph_ase_sf"/>
</dbReference>
<evidence type="ECO:0000313" key="2">
    <source>
        <dbReference type="Proteomes" id="UP000075243"/>
    </source>
</evidence>
<dbReference type="SUPFAM" id="SSF56219">
    <property type="entry name" value="DNase I-like"/>
    <property type="match status" value="1"/>
</dbReference>
<dbReference type="Gramene" id="C.cajan_24127.t">
    <property type="protein sequence ID" value="C.cajan_24127.t"/>
    <property type="gene ID" value="C.cajan_24127"/>
</dbReference>
<accession>A0A151SD83</accession>
<evidence type="ECO:0000313" key="1">
    <source>
        <dbReference type="EMBL" id="KYP52746.1"/>
    </source>
</evidence>
<dbReference type="PANTHER" id="PTHR33710">
    <property type="entry name" value="BNAC02G09200D PROTEIN"/>
    <property type="match status" value="1"/>
</dbReference>
<evidence type="ECO:0008006" key="3">
    <source>
        <dbReference type="Google" id="ProtNLM"/>
    </source>
</evidence>
<dbReference type="Proteomes" id="UP000075243">
    <property type="component" value="Unassembled WGS sequence"/>
</dbReference>
<dbReference type="AlphaFoldDB" id="A0A151SD83"/>
<dbReference type="Gene3D" id="3.60.10.10">
    <property type="entry name" value="Endonuclease/exonuclease/phosphatase"/>
    <property type="match status" value="1"/>
</dbReference>
<reference evidence="1" key="1">
    <citation type="journal article" date="2012" name="Nat. Biotechnol.">
        <title>Draft genome sequence of pigeonpea (Cajanus cajan), an orphan legume crop of resource-poor farmers.</title>
        <authorList>
            <person name="Varshney R.K."/>
            <person name="Chen W."/>
            <person name="Li Y."/>
            <person name="Bharti A.K."/>
            <person name="Saxena R.K."/>
            <person name="Schlueter J.A."/>
            <person name="Donoghue M.T."/>
            <person name="Azam S."/>
            <person name="Fan G."/>
            <person name="Whaley A.M."/>
            <person name="Farmer A.D."/>
            <person name="Sheridan J."/>
            <person name="Iwata A."/>
            <person name="Tuteja R."/>
            <person name="Penmetsa R.V."/>
            <person name="Wu W."/>
            <person name="Upadhyaya H.D."/>
            <person name="Yang S.P."/>
            <person name="Shah T."/>
            <person name="Saxena K.B."/>
            <person name="Michael T."/>
            <person name="McCombie W.R."/>
            <person name="Yang B."/>
            <person name="Zhang G."/>
            <person name="Yang H."/>
            <person name="Wang J."/>
            <person name="Spillane C."/>
            <person name="Cook D.R."/>
            <person name="May G.D."/>
            <person name="Xu X."/>
            <person name="Jackson S.A."/>
        </authorList>
    </citation>
    <scope>NUCLEOTIDE SEQUENCE [LARGE SCALE GENOMIC DNA]</scope>
</reference>
<dbReference type="STRING" id="3821.A0A151SD83"/>
<name>A0A151SD83_CAJCA</name>
<protein>
    <recommendedName>
        <fullName evidence="3">Endonuclease/exonuclease/phosphatase domain-containing protein</fullName>
    </recommendedName>
</protein>